<comment type="caution">
    <text evidence="2">The sequence shown here is derived from an EMBL/GenBank/DDBJ whole genome shotgun (WGS) entry which is preliminary data.</text>
</comment>
<dbReference type="InterPro" id="IPR052939">
    <property type="entry name" value="23S_rRNA_MeTrnsfrase_RlmA"/>
</dbReference>
<dbReference type="GO" id="GO:0008168">
    <property type="term" value="F:methyltransferase activity"/>
    <property type="evidence" value="ECO:0007669"/>
    <property type="project" value="UniProtKB-KW"/>
</dbReference>
<dbReference type="EMBL" id="JADCLJ010000024">
    <property type="protein sequence ID" value="MBE4909992.1"/>
    <property type="molecule type" value="Genomic_DNA"/>
</dbReference>
<dbReference type="Gene3D" id="3.40.50.150">
    <property type="entry name" value="Vaccinia Virus protein VP39"/>
    <property type="match status" value="1"/>
</dbReference>
<keyword evidence="3" id="KW-1185">Reference proteome</keyword>
<reference evidence="2 3" key="1">
    <citation type="submission" date="2020-10" db="EMBL/GenBank/DDBJ databases">
        <title>Bacillus sp. HD4P25, an endophyte from a halophyte.</title>
        <authorList>
            <person name="Sun J.-Q."/>
        </authorList>
    </citation>
    <scope>NUCLEOTIDE SEQUENCE [LARGE SCALE GENOMIC DNA]</scope>
    <source>
        <strain evidence="2 3">YIM 93174</strain>
    </source>
</reference>
<dbReference type="Proteomes" id="UP001516662">
    <property type="component" value="Unassembled WGS sequence"/>
</dbReference>
<dbReference type="Pfam" id="PF08241">
    <property type="entry name" value="Methyltransf_11"/>
    <property type="match status" value="1"/>
</dbReference>
<dbReference type="GO" id="GO:0032259">
    <property type="term" value="P:methylation"/>
    <property type="evidence" value="ECO:0007669"/>
    <property type="project" value="UniProtKB-KW"/>
</dbReference>
<dbReference type="PANTHER" id="PTHR43460">
    <property type="entry name" value="METHYLTRANSFERASE"/>
    <property type="match status" value="1"/>
</dbReference>
<dbReference type="InterPro" id="IPR013216">
    <property type="entry name" value="Methyltransf_11"/>
</dbReference>
<accession>A0ABR9QNB5</accession>
<sequence length="253" mass="29218">MNMNQSFEHYLKESEKAFEGWDFSYITSNGRMQDSPISWDYTDLIQKAIKNSTSLLDMGTGGGEYLSSLSDLPSFTCATEGYEPNVQIAKNRLEPLGIKVFQVIDDNSLPFENDTFDLIINRHEAYSPKEIMRILKPGGVFITQQVGGENDKEFNEWFNVPESEYRYWNLEYALKECDEVGLSIQMAHEDKVYTSFQDVGAIIYYLKAIPWQIPDFSVENYKDQLHKVHQLITENGPFKSTCHRFIITAIKNK</sequence>
<organism evidence="2 3">
    <name type="scientific">Litchfieldia luteola</name>
    <dbReference type="NCBI Taxonomy" id="682179"/>
    <lineage>
        <taxon>Bacteria</taxon>
        <taxon>Bacillati</taxon>
        <taxon>Bacillota</taxon>
        <taxon>Bacilli</taxon>
        <taxon>Bacillales</taxon>
        <taxon>Bacillaceae</taxon>
        <taxon>Litchfieldia</taxon>
    </lineage>
</organism>
<keyword evidence="2" id="KW-0489">Methyltransferase</keyword>
<name>A0ABR9QNB5_9BACI</name>
<dbReference type="SUPFAM" id="SSF53335">
    <property type="entry name" value="S-adenosyl-L-methionine-dependent methyltransferases"/>
    <property type="match status" value="1"/>
</dbReference>
<evidence type="ECO:0000259" key="1">
    <source>
        <dbReference type="Pfam" id="PF08241"/>
    </source>
</evidence>
<evidence type="ECO:0000313" key="3">
    <source>
        <dbReference type="Proteomes" id="UP001516662"/>
    </source>
</evidence>
<protein>
    <submittedName>
        <fullName evidence="2">Class I SAM-dependent methyltransferase</fullName>
    </submittedName>
</protein>
<evidence type="ECO:0000313" key="2">
    <source>
        <dbReference type="EMBL" id="MBE4909992.1"/>
    </source>
</evidence>
<dbReference type="CDD" id="cd02440">
    <property type="entry name" value="AdoMet_MTases"/>
    <property type="match status" value="1"/>
</dbReference>
<dbReference type="InterPro" id="IPR029063">
    <property type="entry name" value="SAM-dependent_MTases_sf"/>
</dbReference>
<dbReference type="PANTHER" id="PTHR43460:SF1">
    <property type="entry name" value="METHYLTRANSFERASE TYPE 11 DOMAIN-CONTAINING PROTEIN"/>
    <property type="match status" value="1"/>
</dbReference>
<feature type="domain" description="Methyltransferase type 11" evidence="1">
    <location>
        <begin position="56"/>
        <end position="142"/>
    </location>
</feature>
<gene>
    <name evidence="2" type="ORF">IMZ08_18300</name>
</gene>
<keyword evidence="2" id="KW-0808">Transferase</keyword>
<proteinExistence type="predicted"/>